<gene>
    <name evidence="4" type="primary">nuoC1</name>
    <name evidence="4" type="ORF">L21SP5_02709</name>
</gene>
<organism evidence="4 5">
    <name type="scientific">Salinivirga cyanobacteriivorans</name>
    <dbReference type="NCBI Taxonomy" id="1307839"/>
    <lineage>
        <taxon>Bacteria</taxon>
        <taxon>Pseudomonadati</taxon>
        <taxon>Bacteroidota</taxon>
        <taxon>Bacteroidia</taxon>
        <taxon>Bacteroidales</taxon>
        <taxon>Salinivirgaceae</taxon>
        <taxon>Salinivirga</taxon>
    </lineage>
</organism>
<sequence>MENIIKDIESRFQVSDYVQQRPELAYATVKKELAIALITHLKDIEGFTHFVLLTAVDWLEENKFQLTYILNHPDKKVDLGIRVFIDRANPIMDSAHHLWEQVATYQRELKEMFGIDFPGSPRVDEDFILEGWDDIPPYRRDFDTLQYSRDTYFPREGRSTNDPAEHMKKKLYPDEEK</sequence>
<dbReference type="OrthoDB" id="9803286at2"/>
<evidence type="ECO:0000256" key="2">
    <source>
        <dbReference type="SAM" id="MobiDB-lite"/>
    </source>
</evidence>
<dbReference type="EMBL" id="CP013118">
    <property type="protein sequence ID" value="ALO16332.1"/>
    <property type="molecule type" value="Genomic_DNA"/>
</dbReference>
<feature type="region of interest" description="Disordered" evidence="2">
    <location>
        <begin position="153"/>
        <end position="177"/>
    </location>
</feature>
<dbReference type="InterPro" id="IPR037232">
    <property type="entry name" value="NADH_quin_OxRdtase_su_C/D-like"/>
</dbReference>
<keyword evidence="5" id="KW-1185">Reference proteome</keyword>
<accession>A0A0S2I2S1</accession>
<dbReference type="PATRIC" id="fig|1307839.3.peg.2845"/>
<evidence type="ECO:0000259" key="3">
    <source>
        <dbReference type="Pfam" id="PF00329"/>
    </source>
</evidence>
<dbReference type="Proteomes" id="UP000064893">
    <property type="component" value="Chromosome"/>
</dbReference>
<evidence type="ECO:0000313" key="4">
    <source>
        <dbReference type="EMBL" id="ALO16332.1"/>
    </source>
</evidence>
<comment type="similarity">
    <text evidence="1">Belongs to the complex I 30 kDa subunit family.</text>
</comment>
<name>A0A0S2I2S1_9BACT</name>
<dbReference type="PANTHER" id="PTHR10884:SF14">
    <property type="entry name" value="NADH DEHYDROGENASE [UBIQUINONE] IRON-SULFUR PROTEIN 3, MITOCHONDRIAL"/>
    <property type="match status" value="1"/>
</dbReference>
<proteinExistence type="inferred from homology"/>
<dbReference type="Pfam" id="PF00329">
    <property type="entry name" value="Complex1_30kDa"/>
    <property type="match status" value="1"/>
</dbReference>
<dbReference type="GO" id="GO:0008137">
    <property type="term" value="F:NADH dehydrogenase (ubiquinone) activity"/>
    <property type="evidence" value="ECO:0007669"/>
    <property type="project" value="InterPro"/>
</dbReference>
<dbReference type="GO" id="GO:0016491">
    <property type="term" value="F:oxidoreductase activity"/>
    <property type="evidence" value="ECO:0007669"/>
    <property type="project" value="UniProtKB-KW"/>
</dbReference>
<dbReference type="SUPFAM" id="SSF143243">
    <property type="entry name" value="Nqo5-like"/>
    <property type="match status" value="1"/>
</dbReference>
<dbReference type="AlphaFoldDB" id="A0A0S2I2S1"/>
<dbReference type="InterPro" id="IPR001268">
    <property type="entry name" value="NADH_UbQ_OxRdtase_30kDa_su"/>
</dbReference>
<dbReference type="EC" id="1.6.5.11" evidence="4"/>
<feature type="domain" description="NADH:ubiquinone oxidoreductase 30kDa subunit" evidence="3">
    <location>
        <begin position="28"/>
        <end position="146"/>
    </location>
</feature>
<dbReference type="KEGG" id="blq:L21SP5_02709"/>
<dbReference type="PANTHER" id="PTHR10884">
    <property type="entry name" value="NADH DEHYDROGENASE UBIQUINONE IRON-SULFUR PROTEIN 3"/>
    <property type="match status" value="1"/>
</dbReference>
<dbReference type="Gene3D" id="3.30.460.80">
    <property type="entry name" value="NADH:ubiquinone oxidoreductase, 30kDa subunit"/>
    <property type="match status" value="1"/>
</dbReference>
<dbReference type="RefSeq" id="WP_057953715.1">
    <property type="nucleotide sequence ID" value="NZ_CP013118.1"/>
</dbReference>
<evidence type="ECO:0000256" key="1">
    <source>
        <dbReference type="ARBA" id="ARBA00007569"/>
    </source>
</evidence>
<evidence type="ECO:0000313" key="5">
    <source>
        <dbReference type="Proteomes" id="UP000064893"/>
    </source>
</evidence>
<keyword evidence="4" id="KW-0560">Oxidoreductase</keyword>
<dbReference type="STRING" id="1307839.L21SP5_02709"/>
<reference evidence="4 5" key="1">
    <citation type="submission" date="2015-11" db="EMBL/GenBank/DDBJ databases">
        <title>Description and complete genome sequence of a novel strain predominating in hypersaline microbial mats and representing a new family of the Bacteriodetes phylum.</title>
        <authorList>
            <person name="Spring S."/>
            <person name="Bunk B."/>
            <person name="Sproer C."/>
            <person name="Klenk H.-P."/>
        </authorList>
    </citation>
    <scope>NUCLEOTIDE SEQUENCE [LARGE SCALE GENOMIC DNA]</scope>
    <source>
        <strain evidence="4 5">L21-Spi-D4</strain>
    </source>
</reference>
<protein>
    <submittedName>
        <fullName evidence="4">NADH-quinone oxidoreductase subunit C 1</fullName>
        <ecNumber evidence="4">1.6.5.11</ecNumber>
    </submittedName>
</protein>